<dbReference type="Proteomes" id="UP000199534">
    <property type="component" value="Unassembled WGS sequence"/>
</dbReference>
<dbReference type="STRING" id="400055.SAMN04490243_2726"/>
<accession>A0A1I6HH38</accession>
<keyword evidence="1" id="KW-0472">Membrane</keyword>
<evidence type="ECO:0000313" key="3">
    <source>
        <dbReference type="Proteomes" id="UP000199534"/>
    </source>
</evidence>
<name>A0A1I6HH38_9FLAO</name>
<evidence type="ECO:0000313" key="2">
    <source>
        <dbReference type="EMBL" id="SFR53620.1"/>
    </source>
</evidence>
<keyword evidence="3" id="KW-1185">Reference proteome</keyword>
<feature type="transmembrane region" description="Helical" evidence="1">
    <location>
        <begin position="80"/>
        <end position="96"/>
    </location>
</feature>
<reference evidence="2 3" key="1">
    <citation type="submission" date="2016-10" db="EMBL/GenBank/DDBJ databases">
        <authorList>
            <person name="de Groot N.N."/>
        </authorList>
    </citation>
    <scope>NUCLEOTIDE SEQUENCE [LARGE SCALE GENOMIC DNA]</scope>
    <source>
        <strain evidence="2 3">DSM 21019</strain>
    </source>
</reference>
<keyword evidence="1" id="KW-1133">Transmembrane helix</keyword>
<dbReference type="AlphaFoldDB" id="A0A1I6HH38"/>
<protein>
    <submittedName>
        <fullName evidence="2">Uncharacterized protein</fullName>
    </submittedName>
</protein>
<feature type="transmembrane region" description="Helical" evidence="1">
    <location>
        <begin position="41"/>
        <end position="59"/>
    </location>
</feature>
<dbReference type="EMBL" id="FOYQ01000002">
    <property type="protein sequence ID" value="SFR53620.1"/>
    <property type="molecule type" value="Genomic_DNA"/>
</dbReference>
<gene>
    <name evidence="2" type="ORF">SAMN04490243_2726</name>
</gene>
<feature type="transmembrane region" description="Helical" evidence="1">
    <location>
        <begin position="17"/>
        <end position="35"/>
    </location>
</feature>
<keyword evidence="1" id="KW-0812">Transmembrane</keyword>
<evidence type="ECO:0000256" key="1">
    <source>
        <dbReference type="SAM" id="Phobius"/>
    </source>
</evidence>
<sequence>MLEAFAHFLRFRRLGRAAIGSYLGFIVLLLISFGFGNPAMANFGVIVLFLTFLSLLVYATLMQSDFYGALGMGKTGGNPLRIFFMGMPLYILIFLGEEKQMLRELHSRVQDSLSGSR</sequence>
<proteinExistence type="predicted"/>
<organism evidence="2 3">
    <name type="scientific">Robiginitalea myxolifaciens</name>
    <dbReference type="NCBI Taxonomy" id="400055"/>
    <lineage>
        <taxon>Bacteria</taxon>
        <taxon>Pseudomonadati</taxon>
        <taxon>Bacteroidota</taxon>
        <taxon>Flavobacteriia</taxon>
        <taxon>Flavobacteriales</taxon>
        <taxon>Flavobacteriaceae</taxon>
        <taxon>Robiginitalea</taxon>
    </lineage>
</organism>